<dbReference type="AlphaFoldDB" id="A0A0A9BTI8"/>
<reference evidence="1" key="2">
    <citation type="journal article" date="2015" name="Data Brief">
        <title>Shoot transcriptome of the giant reed, Arundo donax.</title>
        <authorList>
            <person name="Barrero R.A."/>
            <person name="Guerrero F.D."/>
            <person name="Moolhuijzen P."/>
            <person name="Goolsby J.A."/>
            <person name="Tidwell J."/>
            <person name="Bellgard S.E."/>
            <person name="Bellgard M.I."/>
        </authorList>
    </citation>
    <scope>NUCLEOTIDE SEQUENCE</scope>
    <source>
        <tissue evidence="1">Shoot tissue taken approximately 20 cm above the soil surface</tissue>
    </source>
</reference>
<evidence type="ECO:0000313" key="1">
    <source>
        <dbReference type="EMBL" id="JAD62572.1"/>
    </source>
</evidence>
<protein>
    <submittedName>
        <fullName evidence="1">Uncharacterized protein</fullName>
    </submittedName>
</protein>
<dbReference type="EMBL" id="GBRH01235323">
    <property type="protein sequence ID" value="JAD62572.1"/>
    <property type="molecule type" value="Transcribed_RNA"/>
</dbReference>
<name>A0A0A9BTI8_ARUDO</name>
<proteinExistence type="predicted"/>
<reference evidence="1" key="1">
    <citation type="submission" date="2014-09" db="EMBL/GenBank/DDBJ databases">
        <authorList>
            <person name="Magalhaes I.L.F."/>
            <person name="Oliveira U."/>
            <person name="Santos F.R."/>
            <person name="Vidigal T.H.D.A."/>
            <person name="Brescovit A.D."/>
            <person name="Santos A.J."/>
        </authorList>
    </citation>
    <scope>NUCLEOTIDE SEQUENCE</scope>
    <source>
        <tissue evidence="1">Shoot tissue taken approximately 20 cm above the soil surface</tissue>
    </source>
</reference>
<sequence>MSARLNARNKWPNLSRVCKTGYLTGSLGNNLA</sequence>
<accession>A0A0A9BTI8</accession>
<organism evidence="1">
    <name type="scientific">Arundo donax</name>
    <name type="common">Giant reed</name>
    <name type="synonym">Donax arundinaceus</name>
    <dbReference type="NCBI Taxonomy" id="35708"/>
    <lineage>
        <taxon>Eukaryota</taxon>
        <taxon>Viridiplantae</taxon>
        <taxon>Streptophyta</taxon>
        <taxon>Embryophyta</taxon>
        <taxon>Tracheophyta</taxon>
        <taxon>Spermatophyta</taxon>
        <taxon>Magnoliopsida</taxon>
        <taxon>Liliopsida</taxon>
        <taxon>Poales</taxon>
        <taxon>Poaceae</taxon>
        <taxon>PACMAD clade</taxon>
        <taxon>Arundinoideae</taxon>
        <taxon>Arundineae</taxon>
        <taxon>Arundo</taxon>
    </lineage>
</organism>